<keyword evidence="2" id="KW-1185">Reference proteome</keyword>
<dbReference type="InterPro" id="IPR026838">
    <property type="entry name" value="YheC/D"/>
</dbReference>
<evidence type="ECO:0000313" key="2">
    <source>
        <dbReference type="Proteomes" id="UP000192940"/>
    </source>
</evidence>
<dbReference type="RefSeq" id="WP_208918120.1">
    <property type="nucleotide sequence ID" value="NZ_LT840184.1"/>
</dbReference>
<dbReference type="EMBL" id="LT840184">
    <property type="protein sequence ID" value="SMF74916.1"/>
    <property type="molecule type" value="Genomic_DNA"/>
</dbReference>
<gene>
    <name evidence="1" type="ORF">SAMN05661091_1127</name>
</gene>
<dbReference type="AlphaFoldDB" id="A0A1X7GV39"/>
<dbReference type="Gene3D" id="3.30.470.20">
    <property type="entry name" value="ATP-grasp fold, B domain"/>
    <property type="match status" value="1"/>
</dbReference>
<evidence type="ECO:0000313" key="1">
    <source>
        <dbReference type="EMBL" id="SMF74916.1"/>
    </source>
</evidence>
<dbReference type="STRING" id="1313296.SAMN05661091_1127"/>
<dbReference type="Proteomes" id="UP000192940">
    <property type="component" value="Chromosome I"/>
</dbReference>
<proteinExistence type="predicted"/>
<protein>
    <submittedName>
        <fullName evidence="1">YheC/D like ATP-grasp</fullName>
    </submittedName>
</protein>
<name>A0A1X7GV39_9BACL</name>
<dbReference type="Pfam" id="PF14398">
    <property type="entry name" value="ATPgrasp_YheCD"/>
    <property type="match status" value="1"/>
</dbReference>
<accession>A0A1X7GV39</accession>
<reference evidence="2" key="1">
    <citation type="submission" date="2017-04" db="EMBL/GenBank/DDBJ databases">
        <authorList>
            <person name="Varghese N."/>
            <person name="Submissions S."/>
        </authorList>
    </citation>
    <scope>NUCLEOTIDE SEQUENCE [LARGE SCALE GENOMIC DNA]</scope>
    <source>
        <strain evidence="2">N3/975</strain>
    </source>
</reference>
<sequence>MLKSILVSKMHKTNLMLNNSKLAKHIPLTKRLNRQLLSRMLEQHGMIYVKPDKGSQGKGVIRVEKIKQGYRYQSGVKVFTFTSFSSMFSSICKHFGHRQYLVQKGVHLLKYNGRPFDFRVMIQRNPKRKWECTGTIGRLAHPGKAVTNGSQGGTIYEPSVLLAPFANKGKTAAVLRGMNRITHVTAARLSQTYPHLNELGLDIGLDRRLKPWILEVNTYPDAAPFSLLPNPKVMRTIVAYGKAYGRHHRTTCTKAKRAP</sequence>
<dbReference type="SUPFAM" id="SSF56059">
    <property type="entry name" value="Glutathione synthetase ATP-binding domain-like"/>
    <property type="match status" value="1"/>
</dbReference>
<organism evidence="1 2">
    <name type="scientific">Paenibacillus uliginis N3/975</name>
    <dbReference type="NCBI Taxonomy" id="1313296"/>
    <lineage>
        <taxon>Bacteria</taxon>
        <taxon>Bacillati</taxon>
        <taxon>Bacillota</taxon>
        <taxon>Bacilli</taxon>
        <taxon>Bacillales</taxon>
        <taxon>Paenibacillaceae</taxon>
        <taxon>Paenibacillus</taxon>
    </lineage>
</organism>